<sequence>MGWWRKQVVVVEGVTPISKSIRSRSGTSCRLWWCNQLHIPIEPIFTTASHPLRRATLIRHHNREALATATLSRFQSRHRNPPSRTNLPPRLLPSPPELRDG</sequence>
<organism evidence="2 3">
    <name type="scientific">Vigna angularis var. angularis</name>
    <dbReference type="NCBI Taxonomy" id="157739"/>
    <lineage>
        <taxon>Eukaryota</taxon>
        <taxon>Viridiplantae</taxon>
        <taxon>Streptophyta</taxon>
        <taxon>Embryophyta</taxon>
        <taxon>Tracheophyta</taxon>
        <taxon>Spermatophyta</taxon>
        <taxon>Magnoliopsida</taxon>
        <taxon>eudicotyledons</taxon>
        <taxon>Gunneridae</taxon>
        <taxon>Pentapetalae</taxon>
        <taxon>rosids</taxon>
        <taxon>fabids</taxon>
        <taxon>Fabales</taxon>
        <taxon>Fabaceae</taxon>
        <taxon>Papilionoideae</taxon>
        <taxon>50 kb inversion clade</taxon>
        <taxon>NPAAA clade</taxon>
        <taxon>indigoferoid/millettioid clade</taxon>
        <taxon>Phaseoleae</taxon>
        <taxon>Vigna</taxon>
    </lineage>
</organism>
<evidence type="ECO:0000313" key="3">
    <source>
        <dbReference type="Proteomes" id="UP000291084"/>
    </source>
</evidence>
<dbReference type="EMBL" id="AP015035">
    <property type="protein sequence ID" value="BAT77881.1"/>
    <property type="molecule type" value="Genomic_DNA"/>
</dbReference>
<feature type="compositionally biased region" description="Pro residues" evidence="1">
    <location>
        <begin position="90"/>
        <end position="101"/>
    </location>
</feature>
<accession>A0A0S3RB80</accession>
<reference evidence="2 3" key="1">
    <citation type="journal article" date="2015" name="Sci. Rep.">
        <title>The power of single molecule real-time sequencing technology in the de novo assembly of a eukaryotic genome.</title>
        <authorList>
            <person name="Sakai H."/>
            <person name="Naito K."/>
            <person name="Ogiso-Tanaka E."/>
            <person name="Takahashi Y."/>
            <person name="Iseki K."/>
            <person name="Muto C."/>
            <person name="Satou K."/>
            <person name="Teruya K."/>
            <person name="Shiroma A."/>
            <person name="Shimoji M."/>
            <person name="Hirano T."/>
            <person name="Itoh T."/>
            <person name="Kaga A."/>
            <person name="Tomooka N."/>
        </authorList>
    </citation>
    <scope>NUCLEOTIDE SEQUENCE [LARGE SCALE GENOMIC DNA]</scope>
    <source>
        <strain evidence="3">cv. Shumari</strain>
    </source>
</reference>
<gene>
    <name evidence="2" type="primary">Vigan.02G048500</name>
    <name evidence="2" type="ORF">VIGAN_02048500</name>
</gene>
<evidence type="ECO:0000313" key="2">
    <source>
        <dbReference type="EMBL" id="BAT77881.1"/>
    </source>
</evidence>
<dbReference type="AlphaFoldDB" id="A0A0S3RB80"/>
<evidence type="ECO:0000256" key="1">
    <source>
        <dbReference type="SAM" id="MobiDB-lite"/>
    </source>
</evidence>
<keyword evidence="3" id="KW-1185">Reference proteome</keyword>
<feature type="region of interest" description="Disordered" evidence="1">
    <location>
        <begin position="70"/>
        <end position="101"/>
    </location>
</feature>
<protein>
    <submittedName>
        <fullName evidence="2">Uncharacterized protein</fullName>
    </submittedName>
</protein>
<name>A0A0S3RB80_PHAAN</name>
<dbReference type="Proteomes" id="UP000291084">
    <property type="component" value="Chromosome 2"/>
</dbReference>
<proteinExistence type="predicted"/>